<dbReference type="Proteomes" id="UP000452235">
    <property type="component" value="Unassembled WGS sequence"/>
</dbReference>
<evidence type="ECO:0000256" key="7">
    <source>
        <dbReference type="ARBA" id="ARBA00022801"/>
    </source>
</evidence>
<dbReference type="PROSITE" id="PS00931">
    <property type="entry name" value="CUTINASE_2"/>
    <property type="match status" value="1"/>
</dbReference>
<evidence type="ECO:0000256" key="10">
    <source>
        <dbReference type="RuleBase" id="RU361263"/>
    </source>
</evidence>
<dbReference type="PRINTS" id="PR00129">
    <property type="entry name" value="CUTINASE"/>
</dbReference>
<dbReference type="EC" id="3.1.1.74" evidence="3 10"/>
<feature type="chain" id="PRO_5040558007" description="Cutinase" evidence="10">
    <location>
        <begin position="19"/>
        <end position="220"/>
    </location>
</feature>
<comment type="caution">
    <text evidence="11">The sequence shown here is derived from an EMBL/GenBank/DDBJ whole genome shotgun (WGS) entry which is preliminary data.</text>
</comment>
<keyword evidence="5 10" id="KW-0964">Secreted</keyword>
<keyword evidence="4 10" id="KW-0719">Serine esterase</keyword>
<evidence type="ECO:0000313" key="12">
    <source>
        <dbReference type="Proteomes" id="UP000452235"/>
    </source>
</evidence>
<dbReference type="Pfam" id="PF01083">
    <property type="entry name" value="Cutinase"/>
    <property type="match status" value="1"/>
</dbReference>
<dbReference type="GO" id="GO:0050525">
    <property type="term" value="F:cutinase activity"/>
    <property type="evidence" value="ECO:0007669"/>
    <property type="project" value="UniProtKB-UniRule"/>
</dbReference>
<dbReference type="OrthoDB" id="3225429at2759"/>
<protein>
    <recommendedName>
        <fullName evidence="3 10">Cutinase</fullName>
        <ecNumber evidence="3 10">3.1.1.74</ecNumber>
    </recommendedName>
</protein>
<evidence type="ECO:0000256" key="5">
    <source>
        <dbReference type="ARBA" id="ARBA00022525"/>
    </source>
</evidence>
<reference evidence="11 12" key="1">
    <citation type="submission" date="2020-01" db="EMBL/GenBank/DDBJ databases">
        <title>Aspergillus terreus IFO 6365 whole genome shotgun sequence.</title>
        <authorList>
            <person name="Kanamasa S."/>
            <person name="Takahashi H."/>
        </authorList>
    </citation>
    <scope>NUCLEOTIDE SEQUENCE [LARGE SCALE GENOMIC DNA]</scope>
    <source>
        <strain evidence="11 12">IFO 6365</strain>
    </source>
</reference>
<dbReference type="EMBL" id="BLJY01000011">
    <property type="protein sequence ID" value="GFF19764.1"/>
    <property type="molecule type" value="Genomic_DNA"/>
</dbReference>
<dbReference type="AlphaFoldDB" id="A0A5M3Z1V7"/>
<organism evidence="11 12">
    <name type="scientific">Aspergillus terreus</name>
    <dbReference type="NCBI Taxonomy" id="33178"/>
    <lineage>
        <taxon>Eukaryota</taxon>
        <taxon>Fungi</taxon>
        <taxon>Dikarya</taxon>
        <taxon>Ascomycota</taxon>
        <taxon>Pezizomycotina</taxon>
        <taxon>Eurotiomycetes</taxon>
        <taxon>Eurotiomycetidae</taxon>
        <taxon>Eurotiales</taxon>
        <taxon>Aspergillaceae</taxon>
        <taxon>Aspergillus</taxon>
        <taxon>Aspergillus subgen. Circumdati</taxon>
    </lineage>
</organism>
<dbReference type="GO" id="GO:0016052">
    <property type="term" value="P:carbohydrate catabolic process"/>
    <property type="evidence" value="ECO:0007669"/>
    <property type="project" value="TreeGrafter"/>
</dbReference>
<gene>
    <name evidence="11" type="ORF">ATEIFO6365_0011002300</name>
</gene>
<evidence type="ECO:0000256" key="6">
    <source>
        <dbReference type="ARBA" id="ARBA00022729"/>
    </source>
</evidence>
<dbReference type="InterPro" id="IPR011150">
    <property type="entry name" value="Cutinase_monf"/>
</dbReference>
<evidence type="ECO:0000256" key="9">
    <source>
        <dbReference type="ARBA" id="ARBA00034045"/>
    </source>
</evidence>
<evidence type="ECO:0000256" key="4">
    <source>
        <dbReference type="ARBA" id="ARBA00022487"/>
    </source>
</evidence>
<dbReference type="PANTHER" id="PTHR48250:SF3">
    <property type="entry name" value="CUTINASE 1-RELATED"/>
    <property type="match status" value="1"/>
</dbReference>
<keyword evidence="6 10" id="KW-0732">Signal</keyword>
<dbReference type="VEuPathDB" id="FungiDB:ATEG_03640"/>
<accession>A0A5M3Z1V7</accession>
<evidence type="ECO:0000256" key="1">
    <source>
        <dbReference type="ARBA" id="ARBA00004613"/>
    </source>
</evidence>
<dbReference type="SMART" id="SM01110">
    <property type="entry name" value="Cutinase"/>
    <property type="match status" value="1"/>
</dbReference>
<keyword evidence="12" id="KW-1185">Reference proteome</keyword>
<evidence type="ECO:0000256" key="8">
    <source>
        <dbReference type="ARBA" id="ARBA00023157"/>
    </source>
</evidence>
<comment type="catalytic activity">
    <reaction evidence="9 10">
        <text>cutin + H2O = cutin monomers.</text>
        <dbReference type="EC" id="3.1.1.74"/>
    </reaction>
</comment>
<comment type="function">
    <text evidence="10">Catalyzes the hydrolysis of complex carboxylic polyesters found in the cell wall of plants. Degrades cutin, a macromolecule that forms the structure of the plant cuticle.</text>
</comment>
<dbReference type="GO" id="GO:0005576">
    <property type="term" value="C:extracellular region"/>
    <property type="evidence" value="ECO:0007669"/>
    <property type="project" value="UniProtKB-SubCell"/>
</dbReference>
<dbReference type="SUPFAM" id="SSF53474">
    <property type="entry name" value="alpha/beta-Hydrolases"/>
    <property type="match status" value="1"/>
</dbReference>
<evidence type="ECO:0000313" key="11">
    <source>
        <dbReference type="EMBL" id="GFF19764.1"/>
    </source>
</evidence>
<dbReference type="InterPro" id="IPR029058">
    <property type="entry name" value="AB_hydrolase_fold"/>
</dbReference>
<dbReference type="FunFam" id="3.40.50.1820:FF:000235">
    <property type="entry name" value="Cutinase 1"/>
    <property type="match status" value="1"/>
</dbReference>
<dbReference type="Gene3D" id="3.40.50.1820">
    <property type="entry name" value="alpha/beta hydrolase"/>
    <property type="match status" value="1"/>
</dbReference>
<comment type="similarity">
    <text evidence="2 10">Belongs to the cutinase family.</text>
</comment>
<sequence length="220" mass="23026">MVALRTLLLTAFAAVSLANPIPAPELEARQLVNANDLENGVCKPVVLIFARGSTEIGNMGAIAGMPTCNALKLALGSENVACQGVGGAYTASLIPNFLPANTNQASIREATGVFEMAHTRCPNSQIVAGGYSQGSAVMDNTIQDLPDVIKNKVKGVVLFGFTRNLQDLGRIPNYPKEQTKVICAVGDLVCVGTLIITPAHLTYTLNAPEAAQFLASMVSV</sequence>
<evidence type="ECO:0000256" key="3">
    <source>
        <dbReference type="ARBA" id="ARBA00013095"/>
    </source>
</evidence>
<keyword evidence="8" id="KW-1015">Disulfide bond</keyword>
<dbReference type="InterPro" id="IPR043580">
    <property type="entry name" value="CUTINASE_1"/>
</dbReference>
<dbReference type="InterPro" id="IPR000675">
    <property type="entry name" value="Cutinase/axe"/>
</dbReference>
<comment type="subcellular location">
    <subcellularLocation>
        <location evidence="1 10">Secreted</location>
    </subcellularLocation>
</comment>
<keyword evidence="7 10" id="KW-0378">Hydrolase</keyword>
<evidence type="ECO:0000256" key="2">
    <source>
        <dbReference type="ARBA" id="ARBA00007534"/>
    </source>
</evidence>
<dbReference type="PROSITE" id="PS00155">
    <property type="entry name" value="CUTINASE_1"/>
    <property type="match status" value="1"/>
</dbReference>
<name>A0A5M3Z1V7_ASPTE</name>
<dbReference type="PANTHER" id="PTHR48250">
    <property type="entry name" value="CUTINASE 2-RELATED"/>
    <property type="match status" value="1"/>
</dbReference>
<proteinExistence type="inferred from homology"/>
<feature type="signal peptide" evidence="10">
    <location>
        <begin position="1"/>
        <end position="18"/>
    </location>
</feature>
<dbReference type="InterPro" id="IPR043579">
    <property type="entry name" value="CUTINASE_2"/>
</dbReference>